<dbReference type="EMBL" id="JAAGAX010000016">
    <property type="protein sequence ID" value="KAF2289867.1"/>
    <property type="molecule type" value="Genomic_DNA"/>
</dbReference>
<evidence type="ECO:0000313" key="1">
    <source>
        <dbReference type="EMBL" id="KAF2289867.1"/>
    </source>
</evidence>
<organism evidence="1 2">
    <name type="scientific">Hevea brasiliensis</name>
    <name type="common">Para rubber tree</name>
    <name type="synonym">Siphonia brasiliensis</name>
    <dbReference type="NCBI Taxonomy" id="3981"/>
    <lineage>
        <taxon>Eukaryota</taxon>
        <taxon>Viridiplantae</taxon>
        <taxon>Streptophyta</taxon>
        <taxon>Embryophyta</taxon>
        <taxon>Tracheophyta</taxon>
        <taxon>Spermatophyta</taxon>
        <taxon>Magnoliopsida</taxon>
        <taxon>eudicotyledons</taxon>
        <taxon>Gunneridae</taxon>
        <taxon>Pentapetalae</taxon>
        <taxon>rosids</taxon>
        <taxon>fabids</taxon>
        <taxon>Malpighiales</taxon>
        <taxon>Euphorbiaceae</taxon>
        <taxon>Crotonoideae</taxon>
        <taxon>Micrandreae</taxon>
        <taxon>Hevea</taxon>
    </lineage>
</organism>
<keyword evidence="2" id="KW-1185">Reference proteome</keyword>
<dbReference type="Proteomes" id="UP000467840">
    <property type="component" value="Chromosome 8"/>
</dbReference>
<name>A0A6A6KM67_HEVBR</name>
<dbReference type="AlphaFoldDB" id="A0A6A6KM67"/>
<accession>A0A6A6KM67</accession>
<evidence type="ECO:0000313" key="2">
    <source>
        <dbReference type="Proteomes" id="UP000467840"/>
    </source>
</evidence>
<proteinExistence type="predicted"/>
<gene>
    <name evidence="1" type="ORF">GH714_038945</name>
</gene>
<sequence length="189" mass="20657">MISQWEDKSNGVVCGKEANDISVNVDDKVCDVSRVEGNSPFNGVGHVQVMIVDLAEVNIPITSTKNVDLNIPEANDEANSMRAKVPLRNNSEPAEFPNEQNLAIGDERDQSSYFDDVLADILKQNANNVEPIVENENLNGNVCMDDMAENEGDIENHYEAPESSLRNDIETDARGMSPDFGIAASFEGV</sequence>
<comment type="caution">
    <text evidence="1">The sequence shown here is derived from an EMBL/GenBank/DDBJ whole genome shotgun (WGS) entry which is preliminary data.</text>
</comment>
<protein>
    <submittedName>
        <fullName evidence="1">Uncharacterized protein</fullName>
    </submittedName>
</protein>
<reference evidence="1 2" key="1">
    <citation type="journal article" date="2020" name="Mol. Plant">
        <title>The Chromosome-Based Rubber Tree Genome Provides New Insights into Spurge Genome Evolution and Rubber Biosynthesis.</title>
        <authorList>
            <person name="Liu J."/>
            <person name="Shi C."/>
            <person name="Shi C.C."/>
            <person name="Li W."/>
            <person name="Zhang Q.J."/>
            <person name="Zhang Y."/>
            <person name="Li K."/>
            <person name="Lu H.F."/>
            <person name="Shi C."/>
            <person name="Zhu S.T."/>
            <person name="Xiao Z.Y."/>
            <person name="Nan H."/>
            <person name="Yue Y."/>
            <person name="Zhu X.G."/>
            <person name="Wu Y."/>
            <person name="Hong X.N."/>
            <person name="Fan G.Y."/>
            <person name="Tong Y."/>
            <person name="Zhang D."/>
            <person name="Mao C.L."/>
            <person name="Liu Y.L."/>
            <person name="Hao S.J."/>
            <person name="Liu W.Q."/>
            <person name="Lv M.Q."/>
            <person name="Zhang H.B."/>
            <person name="Liu Y."/>
            <person name="Hu-Tang G.R."/>
            <person name="Wang J.P."/>
            <person name="Wang J.H."/>
            <person name="Sun Y.H."/>
            <person name="Ni S.B."/>
            <person name="Chen W.B."/>
            <person name="Zhang X.C."/>
            <person name="Jiao Y.N."/>
            <person name="Eichler E.E."/>
            <person name="Li G.H."/>
            <person name="Liu X."/>
            <person name="Gao L.Z."/>
        </authorList>
    </citation>
    <scope>NUCLEOTIDE SEQUENCE [LARGE SCALE GENOMIC DNA]</scope>
    <source>
        <strain evidence="2">cv. GT1</strain>
        <tissue evidence="1">Leaf</tissue>
    </source>
</reference>